<keyword evidence="7" id="KW-0670">Pyruvate</keyword>
<dbReference type="InterPro" id="IPR016104">
    <property type="entry name" value="Pyr-dep_his/arg-deCO2ase"/>
</dbReference>
<dbReference type="InterPro" id="IPR016105">
    <property type="entry name" value="Pyr-dep_his/arg-deCO2ase_sand"/>
</dbReference>
<dbReference type="InterPro" id="IPR002724">
    <property type="entry name" value="Pyruvoyl-dep_arg_deCO2ase"/>
</dbReference>
<reference evidence="9" key="1">
    <citation type="journal article" date="2020" name="mSystems">
        <title>Genome- and Community-Level Interaction Insights into Carbon Utilization and Element Cycling Functions of Hydrothermarchaeota in Hydrothermal Sediment.</title>
        <authorList>
            <person name="Zhou Z."/>
            <person name="Liu Y."/>
            <person name="Xu W."/>
            <person name="Pan J."/>
            <person name="Luo Z.H."/>
            <person name="Li M."/>
        </authorList>
    </citation>
    <scope>NUCLEOTIDE SEQUENCE [LARGE SCALE GENOMIC DNA]</scope>
    <source>
        <strain evidence="9">HyVt-577</strain>
    </source>
</reference>
<dbReference type="Gene3D" id="3.30.60.30">
    <property type="match status" value="1"/>
</dbReference>
<comment type="cofactor">
    <cofactor evidence="1">
        <name>pyruvate</name>
        <dbReference type="ChEBI" id="CHEBI:15361"/>
    </cofactor>
</comment>
<dbReference type="HAMAP" id="MF_01404">
    <property type="entry name" value="PvlArgDC"/>
    <property type="match status" value="1"/>
</dbReference>
<dbReference type="EMBL" id="DRQG01000065">
    <property type="protein sequence ID" value="HGY55409.1"/>
    <property type="molecule type" value="Genomic_DNA"/>
</dbReference>
<evidence type="ECO:0000256" key="8">
    <source>
        <dbReference type="ARBA" id="ARBA00049309"/>
    </source>
</evidence>
<proteinExistence type="inferred from homology"/>
<dbReference type="EC" id="4.1.1.19" evidence="3"/>
<evidence type="ECO:0000256" key="5">
    <source>
        <dbReference type="ARBA" id="ARBA00022793"/>
    </source>
</evidence>
<dbReference type="PANTHER" id="PTHR40438:SF1">
    <property type="entry name" value="PYRUVOYL-DEPENDENT ARGININE DECARBOXYLASE"/>
    <property type="match status" value="1"/>
</dbReference>
<dbReference type="Gene3D" id="3.50.20.10">
    <property type="entry name" value="Pyruvoyl-Dependent Histidine Decarboxylase, subunit B"/>
    <property type="match status" value="1"/>
</dbReference>
<keyword evidence="5" id="KW-0210">Decarboxylase</keyword>
<dbReference type="NCBIfam" id="TIGR00286">
    <property type="entry name" value="pyruvoyl-dependent arginine decarboxylase"/>
    <property type="match status" value="1"/>
</dbReference>
<comment type="similarity">
    <text evidence="2">Belongs to the pyruvoyl-dependent arginine decarboxylase family.</text>
</comment>
<evidence type="ECO:0000256" key="6">
    <source>
        <dbReference type="ARBA" id="ARBA00023239"/>
    </source>
</evidence>
<dbReference type="PIRSF" id="PIRSF005216">
    <property type="entry name" value="Pyruvoyl-dep_arg_deCO2ase"/>
    <property type="match status" value="1"/>
</dbReference>
<evidence type="ECO:0000313" key="9">
    <source>
        <dbReference type="EMBL" id="HGY55409.1"/>
    </source>
</evidence>
<dbReference type="SFLD" id="SFLDS00055">
    <property type="entry name" value="Pyruvoyl-Dependent_Histidine/A"/>
    <property type="match status" value="1"/>
</dbReference>
<dbReference type="GO" id="GO:0006527">
    <property type="term" value="P:L-arginine catabolic process"/>
    <property type="evidence" value="ECO:0007669"/>
    <property type="project" value="InterPro"/>
</dbReference>
<sequence>MYVPTKIFLTRGVGCHPEELTSFEMALRDAGIGPFNLVGVSSIYPAGCKLVSREEGLAELQPGQIVHAVYSRNATNEPNRLVSASIGLAIPKDTTAYGYLSEHHAFGQSARKAGDYAEDLAAEMLATVLGVEFDADLSWDEKRHIWTISDKIVKTQNITMAASGDTQGRWTTVVAAAILLP</sequence>
<dbReference type="SUPFAM" id="SSF56271">
    <property type="entry name" value="Pyruvoyl-dependent histidine and arginine decarboxylases"/>
    <property type="match status" value="1"/>
</dbReference>
<evidence type="ECO:0000256" key="7">
    <source>
        <dbReference type="ARBA" id="ARBA00023317"/>
    </source>
</evidence>
<organism evidence="9">
    <name type="scientific">Caldithrix abyssi</name>
    <dbReference type="NCBI Taxonomy" id="187145"/>
    <lineage>
        <taxon>Bacteria</taxon>
        <taxon>Pseudomonadati</taxon>
        <taxon>Calditrichota</taxon>
        <taxon>Calditrichia</taxon>
        <taxon>Calditrichales</taxon>
        <taxon>Calditrichaceae</taxon>
        <taxon>Caldithrix</taxon>
    </lineage>
</organism>
<accession>A0A7V4TZX4</accession>
<dbReference type="AlphaFoldDB" id="A0A7V4TZX4"/>
<dbReference type="GO" id="GO:0008792">
    <property type="term" value="F:arginine decarboxylase activity"/>
    <property type="evidence" value="ECO:0007669"/>
    <property type="project" value="UniProtKB-EC"/>
</dbReference>
<dbReference type="Proteomes" id="UP000885779">
    <property type="component" value="Unassembled WGS sequence"/>
</dbReference>
<dbReference type="Pfam" id="PF01862">
    <property type="entry name" value="PvlArgDC"/>
    <property type="match status" value="1"/>
</dbReference>
<evidence type="ECO:0000256" key="4">
    <source>
        <dbReference type="ARBA" id="ARBA00014727"/>
    </source>
</evidence>
<keyword evidence="6 9" id="KW-0456">Lyase</keyword>
<evidence type="ECO:0000256" key="2">
    <source>
        <dbReference type="ARBA" id="ARBA00008611"/>
    </source>
</evidence>
<gene>
    <name evidence="9" type="ORF">ENK44_06905</name>
</gene>
<comment type="caution">
    <text evidence="9">The sequence shown here is derived from an EMBL/GenBank/DDBJ whole genome shotgun (WGS) entry which is preliminary data.</text>
</comment>
<evidence type="ECO:0000256" key="3">
    <source>
        <dbReference type="ARBA" id="ARBA00012426"/>
    </source>
</evidence>
<dbReference type="PANTHER" id="PTHR40438">
    <property type="entry name" value="PYRUVOYL-DEPENDENT ARGININE DECARBOXYLASE"/>
    <property type="match status" value="1"/>
</dbReference>
<protein>
    <recommendedName>
        <fullName evidence="4">Pyruvoyl-dependent arginine decarboxylase AaxB</fullName>
        <ecNumber evidence="3">4.1.1.19</ecNumber>
    </recommendedName>
</protein>
<name>A0A7V4TZX4_CALAY</name>
<evidence type="ECO:0000256" key="1">
    <source>
        <dbReference type="ARBA" id="ARBA00001928"/>
    </source>
</evidence>
<dbReference type="SFLD" id="SFLDG01170">
    <property type="entry name" value="Pyruvoyl-dependent_arginine_de"/>
    <property type="match status" value="1"/>
</dbReference>
<comment type="catalytic activity">
    <reaction evidence="8">
        <text>L-arginine + H(+) = agmatine + CO2</text>
        <dbReference type="Rhea" id="RHEA:17641"/>
        <dbReference type="ChEBI" id="CHEBI:15378"/>
        <dbReference type="ChEBI" id="CHEBI:16526"/>
        <dbReference type="ChEBI" id="CHEBI:32682"/>
        <dbReference type="ChEBI" id="CHEBI:58145"/>
        <dbReference type="EC" id="4.1.1.19"/>
    </reaction>
</comment>